<sequence>MRYYGTQKLNHNTTSSNNNSACNSINNKPHNPASSSEGCGQLTSNEELHATKNSTIEQNDDTLNLLNPSTGRPFPTPPPVNSHKDSIVSQDWGEPPAVIEPILTRLLPPWRSPEASWRIEDPNDPVSLASKSVNSLNVFLAFLTQPQWADHVDDHTSRISARTGMSAWKAEQYAQVGLVLQRFPRLSAIAMDGLLNFQLVQRMCEHLAIVDPSNDELFDHAIVRLLQPTVPKQAMRTTKWVDETLNQLIDFLDPLSKPIPENSHSDKDGRAITSAHGEEDTQAGIEDQGDTNCCHGAVDRIQEVLDFSYDTRSPDSTTFTLTVSALTGIELLKAIKNAASAKSITQGEALLGLIQGNVTANVTLNLYKNTHGLPLDEVFGEGHWLSTAASKTWLDRVTHLAGAGASSNNGYRPSEQTAAMVAGRDGHCRFPGCQVPAYRCQIDHVHRYDHENPEASGPTSTENLHLLCPKHHRLKTAGSWDVTLHPDASETWTSHGDGHCVITTAEGPLGRQTFQHKAVRRIRITRTFNQERLEAIDEEREEQARREREGEDIPPF</sequence>
<dbReference type="Proteomes" id="UP000000492">
    <property type="component" value="Chromosome"/>
</dbReference>
<dbReference type="InterPro" id="IPR003615">
    <property type="entry name" value="HNH_nuc"/>
</dbReference>
<dbReference type="Gene3D" id="1.10.30.50">
    <property type="match status" value="1"/>
</dbReference>
<dbReference type="RefSeq" id="WP_013888347.1">
    <property type="nucleotide sequence ID" value="NC_015673.1"/>
</dbReference>
<dbReference type="EMBL" id="CP002857">
    <property type="protein sequence ID" value="AEI09331.1"/>
    <property type="molecule type" value="Genomic_DNA"/>
</dbReference>
<feature type="compositionally biased region" description="Low complexity" evidence="1">
    <location>
        <begin position="10"/>
        <end position="27"/>
    </location>
</feature>
<feature type="region of interest" description="Disordered" evidence="1">
    <location>
        <begin position="536"/>
        <end position="556"/>
    </location>
</feature>
<feature type="region of interest" description="Disordered" evidence="1">
    <location>
        <begin position="53"/>
        <end position="88"/>
    </location>
</feature>
<feature type="region of interest" description="Disordered" evidence="1">
    <location>
        <begin position="1"/>
        <end position="41"/>
    </location>
</feature>
<reference evidence="3 4" key="1">
    <citation type="journal article" date="2012" name="BMC Genomics">
        <title>Complete genome sequence, lifestyle, and multi-drug resistance of the human pathogen Corynebacterium resistens DSM 45100 isolated from blood samples of a leukemia patient.</title>
        <authorList>
            <person name="Schroder J."/>
            <person name="Maus I."/>
            <person name="Meyer K."/>
            <person name="Wordemann S."/>
            <person name="Blom J."/>
            <person name="Jaenicke S."/>
            <person name="Schneider J."/>
            <person name="Trost E."/>
            <person name="Tauch A."/>
        </authorList>
    </citation>
    <scope>NUCLEOTIDE SEQUENCE [LARGE SCALE GENOMIC DNA]</scope>
    <source>
        <strain evidence="4">DSM 45100 / JCM 12819 / CCUG 50093 / GTC 2026 / SICGH 158</strain>
    </source>
</reference>
<dbReference type="eggNOG" id="COG1403">
    <property type="taxonomic scope" value="Bacteria"/>
</dbReference>
<evidence type="ECO:0000313" key="4">
    <source>
        <dbReference type="Proteomes" id="UP000000492"/>
    </source>
</evidence>
<dbReference type="HOGENOM" id="CLU_035975_2_0_11"/>
<feature type="compositionally biased region" description="Basic and acidic residues" evidence="1">
    <location>
        <begin position="542"/>
        <end position="556"/>
    </location>
</feature>
<feature type="compositionally biased region" description="Polar residues" evidence="1">
    <location>
        <begin position="53"/>
        <end position="67"/>
    </location>
</feature>
<evidence type="ECO:0000313" key="3">
    <source>
        <dbReference type="EMBL" id="AEI09331.1"/>
    </source>
</evidence>
<gene>
    <name evidence="3" type="ordered locus">CRES_0975</name>
</gene>
<keyword evidence="4" id="KW-1185">Reference proteome</keyword>
<feature type="compositionally biased region" description="Polar residues" evidence="1">
    <location>
        <begin position="28"/>
        <end position="41"/>
    </location>
</feature>
<evidence type="ECO:0000256" key="1">
    <source>
        <dbReference type="SAM" id="MobiDB-lite"/>
    </source>
</evidence>
<dbReference type="STRING" id="662755.CRES_0975"/>
<proteinExistence type="predicted"/>
<dbReference type="OrthoDB" id="4413566at2"/>
<protein>
    <recommendedName>
        <fullName evidence="2">HNH nuclease domain-containing protein</fullName>
    </recommendedName>
</protein>
<feature type="domain" description="HNH nuclease" evidence="2">
    <location>
        <begin position="416"/>
        <end position="473"/>
    </location>
</feature>
<dbReference type="AlphaFoldDB" id="F8E1R4"/>
<dbReference type="SMART" id="SM00507">
    <property type="entry name" value="HNHc"/>
    <property type="match status" value="1"/>
</dbReference>
<dbReference type="KEGG" id="crd:CRES_0975"/>
<dbReference type="CDD" id="cd00085">
    <property type="entry name" value="HNHc"/>
    <property type="match status" value="1"/>
</dbReference>
<organism evidence="3 4">
    <name type="scientific">Corynebacterium resistens (strain DSM 45100 / JCM 12819 / GTC 2026 / SICGH 158)</name>
    <dbReference type="NCBI Taxonomy" id="662755"/>
    <lineage>
        <taxon>Bacteria</taxon>
        <taxon>Bacillati</taxon>
        <taxon>Actinomycetota</taxon>
        <taxon>Actinomycetes</taxon>
        <taxon>Mycobacteriales</taxon>
        <taxon>Corynebacteriaceae</taxon>
        <taxon>Corynebacterium</taxon>
    </lineage>
</organism>
<evidence type="ECO:0000259" key="2">
    <source>
        <dbReference type="SMART" id="SM00507"/>
    </source>
</evidence>
<name>F8E1R4_CORRG</name>
<accession>F8E1R4</accession>